<name>A0A1Q2YHF0_9ASCO</name>
<dbReference type="Proteomes" id="UP000186136">
    <property type="component" value="Unassembled WGS sequence"/>
</dbReference>
<keyword evidence="3" id="KW-1185">Reference proteome</keyword>
<dbReference type="AlphaFoldDB" id="A0A1Q2YHF0"/>
<evidence type="ECO:0000313" key="3">
    <source>
        <dbReference type="Proteomes" id="UP000186136"/>
    </source>
</evidence>
<dbReference type="EMBL" id="BDGI01000093">
    <property type="protein sequence ID" value="GAV29000.1"/>
    <property type="molecule type" value="Genomic_DNA"/>
</dbReference>
<accession>A0A1Q2YHF0</accession>
<evidence type="ECO:0000313" key="2">
    <source>
        <dbReference type="EMBL" id="GAV29000.1"/>
    </source>
</evidence>
<sequence>MLLASGSREARQLEVSPGVWARCLGVHQRVNDGKDASETPQEEPDDDIRRRHQQRGRRPLNRSLAGAHHLQQLGYPPRGRGVRSGGPDRAADALGHPPGWAVRPDPEGQRPCLL</sequence>
<gene>
    <name evidence="2" type="ORF">PMKS-002479</name>
</gene>
<protein>
    <submittedName>
        <fullName evidence="2">Uncharacterized protein</fullName>
    </submittedName>
</protein>
<organism evidence="2 3">
    <name type="scientific">Pichia membranifaciens</name>
    <dbReference type="NCBI Taxonomy" id="4926"/>
    <lineage>
        <taxon>Eukaryota</taxon>
        <taxon>Fungi</taxon>
        <taxon>Dikarya</taxon>
        <taxon>Ascomycota</taxon>
        <taxon>Saccharomycotina</taxon>
        <taxon>Pichiomycetes</taxon>
        <taxon>Pichiales</taxon>
        <taxon>Pichiaceae</taxon>
        <taxon>Pichia</taxon>
    </lineage>
</organism>
<reference evidence="2 3" key="1">
    <citation type="submission" date="2016-08" db="EMBL/GenBank/DDBJ databases">
        <title>Whole genome shotgun sequence of Pichia membranifaciens KS47-1.</title>
        <authorList>
            <person name="Konishi M."/>
            <person name="Ishida M."/>
            <person name="Arakawa T."/>
            <person name="Kato Y."/>
            <person name="Horiuchi J."/>
        </authorList>
    </citation>
    <scope>NUCLEOTIDE SEQUENCE [LARGE SCALE GENOMIC DNA]</scope>
    <source>
        <strain evidence="2 3">KS47-1</strain>
    </source>
</reference>
<proteinExistence type="predicted"/>
<comment type="caution">
    <text evidence="2">The sequence shown here is derived from an EMBL/GenBank/DDBJ whole genome shotgun (WGS) entry which is preliminary data.</text>
</comment>
<evidence type="ECO:0000256" key="1">
    <source>
        <dbReference type="SAM" id="MobiDB-lite"/>
    </source>
</evidence>
<feature type="region of interest" description="Disordered" evidence="1">
    <location>
        <begin position="29"/>
        <end position="114"/>
    </location>
</feature>
<feature type="compositionally biased region" description="Basic residues" evidence="1">
    <location>
        <begin position="50"/>
        <end position="60"/>
    </location>
</feature>